<dbReference type="SMART" id="SM00184">
    <property type="entry name" value="RING"/>
    <property type="match status" value="1"/>
</dbReference>
<dbReference type="AlphaFoldDB" id="A0A6A7B7Q7"/>
<dbReference type="PROSITE" id="PS00518">
    <property type="entry name" value="ZF_RING_1"/>
    <property type="match status" value="1"/>
</dbReference>
<keyword evidence="1" id="KW-0479">Metal-binding</keyword>
<dbReference type="InterPro" id="IPR017907">
    <property type="entry name" value="Znf_RING_CS"/>
</dbReference>
<dbReference type="GO" id="GO:0008270">
    <property type="term" value="F:zinc ion binding"/>
    <property type="evidence" value="ECO:0007669"/>
    <property type="project" value="UniProtKB-KW"/>
</dbReference>
<feature type="compositionally biased region" description="Basic and acidic residues" evidence="5">
    <location>
        <begin position="215"/>
        <end position="224"/>
    </location>
</feature>
<evidence type="ECO:0000256" key="1">
    <source>
        <dbReference type="ARBA" id="ARBA00022723"/>
    </source>
</evidence>
<organism evidence="7 8">
    <name type="scientific">Plenodomus tracheiphilus IPT5</name>
    <dbReference type="NCBI Taxonomy" id="1408161"/>
    <lineage>
        <taxon>Eukaryota</taxon>
        <taxon>Fungi</taxon>
        <taxon>Dikarya</taxon>
        <taxon>Ascomycota</taxon>
        <taxon>Pezizomycotina</taxon>
        <taxon>Dothideomycetes</taxon>
        <taxon>Pleosporomycetidae</taxon>
        <taxon>Pleosporales</taxon>
        <taxon>Pleosporineae</taxon>
        <taxon>Leptosphaeriaceae</taxon>
        <taxon>Plenodomus</taxon>
    </lineage>
</organism>
<evidence type="ECO:0000256" key="4">
    <source>
        <dbReference type="PROSITE-ProRule" id="PRU00175"/>
    </source>
</evidence>
<feature type="region of interest" description="Disordered" evidence="5">
    <location>
        <begin position="188"/>
        <end position="246"/>
    </location>
</feature>
<dbReference type="SUPFAM" id="SSF57850">
    <property type="entry name" value="RING/U-box"/>
    <property type="match status" value="1"/>
</dbReference>
<evidence type="ECO:0000313" key="7">
    <source>
        <dbReference type="EMBL" id="KAF2850409.1"/>
    </source>
</evidence>
<dbReference type="Pfam" id="PF13639">
    <property type="entry name" value="zf-RING_2"/>
    <property type="match status" value="1"/>
</dbReference>
<dbReference type="Gene3D" id="3.30.40.10">
    <property type="entry name" value="Zinc/RING finger domain, C3HC4 (zinc finger)"/>
    <property type="match status" value="1"/>
</dbReference>
<evidence type="ECO:0000256" key="3">
    <source>
        <dbReference type="ARBA" id="ARBA00022833"/>
    </source>
</evidence>
<feature type="region of interest" description="Disordered" evidence="5">
    <location>
        <begin position="289"/>
        <end position="343"/>
    </location>
</feature>
<feature type="domain" description="RING-type" evidence="6">
    <location>
        <begin position="28"/>
        <end position="76"/>
    </location>
</feature>
<dbReference type="Proteomes" id="UP000799423">
    <property type="component" value="Unassembled WGS sequence"/>
</dbReference>
<dbReference type="InterPro" id="IPR001841">
    <property type="entry name" value="Znf_RING"/>
</dbReference>
<proteinExistence type="predicted"/>
<dbReference type="PROSITE" id="PS50089">
    <property type="entry name" value="ZF_RING_2"/>
    <property type="match status" value="1"/>
</dbReference>
<sequence length="465" mass="51349">PTNATDTATIFIATHTVEDPDVSLVDECPICLDNYTENKCVRITGIEGCTHRICLACLRQILSRSPGQQKQCPFCRTVWVAATANSARPALQVALPRIIAGALGGLNPLLNLQVQTAVQDATTGNQTPRRYTRWDQGDPAVNAVQEATLRQQTDNLERHRDALRDRTARITAMRETYATEARNFENFNRDLENVRQRARDTPPMGRRSRRGRDHRNRDVARARPDSGCPGSTNGLTVEVDPVSPVLEGPTHRLLTRLRAVARDHAPADETLSQNGSINSLELANQRLRAGAPNSPTADTGVGAEAQPTTGVGMPSMISRNTSSTYPPRLSSRQGPPSQLPLPSPSLCFLGTALGPPLSPHEVAQITAQTIVNSAQAPIQTTIGLPSTRLLNARETDLIAREVALTRREAELTLRDADLTRREDRMRNRERTTGDVAGEMQRQMHTMEQLMERQRDLWELLRRSSE</sequence>
<evidence type="ECO:0000313" key="8">
    <source>
        <dbReference type="Proteomes" id="UP000799423"/>
    </source>
</evidence>
<evidence type="ECO:0000256" key="5">
    <source>
        <dbReference type="SAM" id="MobiDB-lite"/>
    </source>
</evidence>
<protein>
    <recommendedName>
        <fullName evidence="6">RING-type domain-containing protein</fullName>
    </recommendedName>
</protein>
<dbReference type="EMBL" id="MU006306">
    <property type="protein sequence ID" value="KAF2850409.1"/>
    <property type="molecule type" value="Genomic_DNA"/>
</dbReference>
<gene>
    <name evidence="7" type="ORF">T440DRAFT_365801</name>
</gene>
<evidence type="ECO:0000259" key="6">
    <source>
        <dbReference type="PROSITE" id="PS50089"/>
    </source>
</evidence>
<name>A0A6A7B7Q7_9PLEO</name>
<keyword evidence="2 4" id="KW-0863">Zinc-finger</keyword>
<feature type="non-terminal residue" evidence="7">
    <location>
        <position position="1"/>
    </location>
</feature>
<accession>A0A6A7B7Q7</accession>
<feature type="compositionally biased region" description="Basic and acidic residues" evidence="5">
    <location>
        <begin position="188"/>
        <end position="200"/>
    </location>
</feature>
<keyword evidence="8" id="KW-1185">Reference proteome</keyword>
<dbReference type="InterPro" id="IPR013083">
    <property type="entry name" value="Znf_RING/FYVE/PHD"/>
</dbReference>
<feature type="non-terminal residue" evidence="7">
    <location>
        <position position="465"/>
    </location>
</feature>
<reference evidence="7" key="1">
    <citation type="submission" date="2020-01" db="EMBL/GenBank/DDBJ databases">
        <authorList>
            <consortium name="DOE Joint Genome Institute"/>
            <person name="Haridas S."/>
            <person name="Albert R."/>
            <person name="Binder M."/>
            <person name="Bloem J."/>
            <person name="Labutti K."/>
            <person name="Salamov A."/>
            <person name="Andreopoulos B."/>
            <person name="Baker S.E."/>
            <person name="Barry K."/>
            <person name="Bills G."/>
            <person name="Bluhm B.H."/>
            <person name="Cannon C."/>
            <person name="Castanera R."/>
            <person name="Culley D.E."/>
            <person name="Daum C."/>
            <person name="Ezra D."/>
            <person name="Gonzalez J.B."/>
            <person name="Henrissat B."/>
            <person name="Kuo A."/>
            <person name="Liang C."/>
            <person name="Lipzen A."/>
            <person name="Lutzoni F."/>
            <person name="Magnuson J."/>
            <person name="Mondo S."/>
            <person name="Nolan M."/>
            <person name="Ohm R."/>
            <person name="Pangilinan J."/>
            <person name="Park H.-J."/>
            <person name="Ramirez L."/>
            <person name="Alfaro M."/>
            <person name="Sun H."/>
            <person name="Tritt A."/>
            <person name="Yoshinaga Y."/>
            <person name="Zwiers L.-H."/>
            <person name="Turgeon B.G."/>
            <person name="Goodwin S.B."/>
            <person name="Spatafora J.W."/>
            <person name="Crous P.W."/>
            <person name="Grigoriev I.V."/>
        </authorList>
    </citation>
    <scope>NUCLEOTIDE SEQUENCE</scope>
    <source>
        <strain evidence="7">IPT5</strain>
    </source>
</reference>
<dbReference type="OrthoDB" id="8062037at2759"/>
<evidence type="ECO:0000256" key="2">
    <source>
        <dbReference type="ARBA" id="ARBA00022771"/>
    </source>
</evidence>
<keyword evidence="3" id="KW-0862">Zinc</keyword>